<keyword evidence="7" id="KW-0325">Glycoprotein</keyword>
<evidence type="ECO:0000256" key="4">
    <source>
        <dbReference type="ARBA" id="ARBA00022692"/>
    </source>
</evidence>
<keyword evidence="3" id="KW-0808">Transferase</keyword>
<keyword evidence="4 8" id="KW-0812">Transmembrane</keyword>
<dbReference type="GO" id="GO:0016020">
    <property type="term" value="C:membrane"/>
    <property type="evidence" value="ECO:0007669"/>
    <property type="project" value="UniProtKB-SubCell"/>
</dbReference>
<evidence type="ECO:0000256" key="8">
    <source>
        <dbReference type="SAM" id="Phobius"/>
    </source>
</evidence>
<evidence type="ECO:0000313" key="11">
    <source>
        <dbReference type="Proteomes" id="UP001157974"/>
    </source>
</evidence>
<keyword evidence="5 8" id="KW-1133">Transmembrane helix</keyword>
<evidence type="ECO:0000256" key="7">
    <source>
        <dbReference type="ARBA" id="ARBA00023180"/>
    </source>
</evidence>
<dbReference type="Pfam" id="PF04577">
    <property type="entry name" value="Glyco_transf_61"/>
    <property type="match status" value="1"/>
</dbReference>
<evidence type="ECO:0000256" key="2">
    <source>
        <dbReference type="ARBA" id="ARBA00022676"/>
    </source>
</evidence>
<dbReference type="PANTHER" id="PTHR20961:SF38">
    <property type="entry name" value="PROTEIN O-LINKED-MANNOSE BETA-1,4-N-ACETYLGLUCOSAMINYLTRANSFERASE 2"/>
    <property type="match status" value="1"/>
</dbReference>
<dbReference type="PANTHER" id="PTHR20961">
    <property type="entry name" value="GLYCOSYLTRANSFERASE"/>
    <property type="match status" value="1"/>
</dbReference>
<dbReference type="EMBL" id="JAMWBK010000002">
    <property type="protein sequence ID" value="KAJ8907753.1"/>
    <property type="molecule type" value="Genomic_DNA"/>
</dbReference>
<dbReference type="AlphaFoldDB" id="A0AAV8V1J2"/>
<protein>
    <recommendedName>
        <fullName evidence="9">Glycosyltransferase 61 catalytic domain-containing protein</fullName>
    </recommendedName>
</protein>
<evidence type="ECO:0000313" key="10">
    <source>
        <dbReference type="EMBL" id="KAJ8907753.1"/>
    </source>
</evidence>
<dbReference type="InterPro" id="IPR007657">
    <property type="entry name" value="Glycosyltransferase_61"/>
</dbReference>
<evidence type="ECO:0000256" key="1">
    <source>
        <dbReference type="ARBA" id="ARBA00004167"/>
    </source>
</evidence>
<reference evidence="10 11" key="1">
    <citation type="journal article" date="2023" name="Nat. Commun.">
        <title>Origin of minicircular mitochondrial genomes in red algae.</title>
        <authorList>
            <person name="Lee Y."/>
            <person name="Cho C.H."/>
            <person name="Lee Y.M."/>
            <person name="Park S.I."/>
            <person name="Yang J.H."/>
            <person name="West J.A."/>
            <person name="Bhattacharya D."/>
            <person name="Yoon H.S."/>
        </authorList>
    </citation>
    <scope>NUCLEOTIDE SEQUENCE [LARGE SCALE GENOMIC DNA]</scope>
    <source>
        <strain evidence="10 11">CCMP1338</strain>
        <tissue evidence="10">Whole cell</tissue>
    </source>
</reference>
<feature type="domain" description="Glycosyltransferase 61 catalytic" evidence="9">
    <location>
        <begin position="341"/>
        <end position="448"/>
    </location>
</feature>
<proteinExistence type="predicted"/>
<dbReference type="InterPro" id="IPR049625">
    <property type="entry name" value="Glyco_transf_61_cat"/>
</dbReference>
<evidence type="ECO:0000256" key="3">
    <source>
        <dbReference type="ARBA" id="ARBA00022679"/>
    </source>
</evidence>
<sequence>METPEREVVTRAISIPLSLRRSSRPRRDLMLTTAIAFIMLGFLAHVLYVSDIGNRFRTTTGTSIDDVIQDGLDGVDEIISTSNGDDQDSMAQKDWTTFFAQDAFNATRYCMKTGRYERFCKYSPLCINRGQIVYIEGDISCDSFQLRGEKTAMGENDCLEIEKKTFGESGLTGDPVPQPRSWLKEQEESGGIRWVENMTALLAFPKSDSNIAQYSPRILFLWTLMRHAEGFGVEPIQNALLLASDHIMNQLLSRSSWHREALRAVVNPWSVPDRVLDSLDRYEGTERVQYLRNDRSMSSGGTTCFRGAILLGYLKNRVFLPSIEVPGLSKYPEDEDPERLPGDALGFRRSVFAMIGYSDTSEPLRLKRKLVYLKRGSGRSFDSESEGRLVSMLSELSKQWGFDMRVVTFEGLSFEAQVKAVENAAIAIGIHGANLVNAIFLPPRAQLVEIFPYRFAHDLFKYGSTAGLRYKSYTLTSGLEFPEISEYVDSLDCIRKKVECKVHYRSDAREMTMTEDDILSIWNILNQAKEDLDPELTG</sequence>
<comment type="subcellular location">
    <subcellularLocation>
        <location evidence="1">Membrane</location>
        <topology evidence="1">Single-pass membrane protein</topology>
    </subcellularLocation>
</comment>
<keyword evidence="11" id="KW-1185">Reference proteome</keyword>
<keyword evidence="6 8" id="KW-0472">Membrane</keyword>
<keyword evidence="2" id="KW-0328">Glycosyltransferase</keyword>
<evidence type="ECO:0000256" key="6">
    <source>
        <dbReference type="ARBA" id="ARBA00023136"/>
    </source>
</evidence>
<evidence type="ECO:0000259" key="9">
    <source>
        <dbReference type="Pfam" id="PF04577"/>
    </source>
</evidence>
<feature type="transmembrane region" description="Helical" evidence="8">
    <location>
        <begin position="29"/>
        <end position="48"/>
    </location>
</feature>
<organism evidence="10 11">
    <name type="scientific">Rhodosorus marinus</name>
    <dbReference type="NCBI Taxonomy" id="101924"/>
    <lineage>
        <taxon>Eukaryota</taxon>
        <taxon>Rhodophyta</taxon>
        <taxon>Stylonematophyceae</taxon>
        <taxon>Stylonematales</taxon>
        <taxon>Stylonemataceae</taxon>
        <taxon>Rhodosorus</taxon>
    </lineage>
</organism>
<comment type="caution">
    <text evidence="10">The sequence shown here is derived from an EMBL/GenBank/DDBJ whole genome shotgun (WGS) entry which is preliminary data.</text>
</comment>
<accession>A0AAV8V1J2</accession>
<gene>
    <name evidence="10" type="ORF">NDN08_007859</name>
</gene>
<dbReference type="Proteomes" id="UP001157974">
    <property type="component" value="Unassembled WGS sequence"/>
</dbReference>
<dbReference type="GO" id="GO:0016757">
    <property type="term" value="F:glycosyltransferase activity"/>
    <property type="evidence" value="ECO:0007669"/>
    <property type="project" value="UniProtKB-KW"/>
</dbReference>
<evidence type="ECO:0000256" key="5">
    <source>
        <dbReference type="ARBA" id="ARBA00022989"/>
    </source>
</evidence>
<name>A0AAV8V1J2_9RHOD</name>